<evidence type="ECO:0000313" key="9">
    <source>
        <dbReference type="EMBL" id="TDF96606.1"/>
    </source>
</evidence>
<evidence type="ECO:0000256" key="5">
    <source>
        <dbReference type="ARBA" id="ARBA00022989"/>
    </source>
</evidence>
<protein>
    <submittedName>
        <fullName evidence="9">MFS transporter</fullName>
    </submittedName>
</protein>
<accession>A0A4R5KM56</accession>
<evidence type="ECO:0000256" key="2">
    <source>
        <dbReference type="ARBA" id="ARBA00022448"/>
    </source>
</evidence>
<dbReference type="Proteomes" id="UP000295636">
    <property type="component" value="Unassembled WGS sequence"/>
</dbReference>
<feature type="transmembrane region" description="Helical" evidence="7">
    <location>
        <begin position="249"/>
        <end position="269"/>
    </location>
</feature>
<dbReference type="PROSITE" id="PS50850">
    <property type="entry name" value="MFS"/>
    <property type="match status" value="1"/>
</dbReference>
<dbReference type="Gene3D" id="1.20.1250.20">
    <property type="entry name" value="MFS general substrate transporter like domains"/>
    <property type="match status" value="2"/>
</dbReference>
<evidence type="ECO:0000256" key="3">
    <source>
        <dbReference type="ARBA" id="ARBA00022475"/>
    </source>
</evidence>
<evidence type="ECO:0000256" key="1">
    <source>
        <dbReference type="ARBA" id="ARBA00004651"/>
    </source>
</evidence>
<dbReference type="Pfam" id="PF07690">
    <property type="entry name" value="MFS_1"/>
    <property type="match status" value="1"/>
</dbReference>
<dbReference type="PANTHER" id="PTHR43414:SF6">
    <property type="entry name" value="MULTIDRUG RESISTANCE PROTEIN MDTG"/>
    <property type="match status" value="1"/>
</dbReference>
<dbReference type="PRINTS" id="PR01036">
    <property type="entry name" value="TCRTETB"/>
</dbReference>
<evidence type="ECO:0000256" key="7">
    <source>
        <dbReference type="SAM" id="Phobius"/>
    </source>
</evidence>
<dbReference type="SUPFAM" id="SSF103473">
    <property type="entry name" value="MFS general substrate transporter"/>
    <property type="match status" value="1"/>
</dbReference>
<dbReference type="InterPro" id="IPR020846">
    <property type="entry name" value="MFS_dom"/>
</dbReference>
<keyword evidence="6 7" id="KW-0472">Membrane</keyword>
<dbReference type="AlphaFoldDB" id="A0A4R5KM56"/>
<evidence type="ECO:0000256" key="6">
    <source>
        <dbReference type="ARBA" id="ARBA00023136"/>
    </source>
</evidence>
<sequence length="405" mass="43430">MPDKWKFQLLILWIGSFFVSMSFSISIPFLPIFLQEQLQVQEHLELWSGAIFSVSFLASAFISPFWGSLADKYGRKPMMIRAAASLSVVYLLYYFVHNPYELFAIRLLEGLLAGYIPSAVALVATSTPEKHVGYSLSIMTTATAAGGIIGPLVGGSVSHWIGNREAFLLSSGMVFIALIIALVWVKEANVNKKTERSHVLNDLKIAVSSTSLLPIILITFVVSASVMIIEPLLTIYVLQLGANKSEASLSSGIIFSAVGIATLIAAPRWGKIGAKIGYEKVLFIGLLGGALGNLLQIAFHSLIGFGALRFGYGLFFAAVYPALSSLIVKTTDIGFRGRAFGLNQSAMQMGTMAGPVMGGLLASHISIPMVFLVNSILLFVIAFFVKSRKVGATNGSKAGSVESAM</sequence>
<dbReference type="GO" id="GO:0005886">
    <property type="term" value="C:plasma membrane"/>
    <property type="evidence" value="ECO:0007669"/>
    <property type="project" value="UniProtKB-SubCell"/>
</dbReference>
<dbReference type="EMBL" id="SMRT01000007">
    <property type="protein sequence ID" value="TDF96606.1"/>
    <property type="molecule type" value="Genomic_DNA"/>
</dbReference>
<dbReference type="GO" id="GO:0022857">
    <property type="term" value="F:transmembrane transporter activity"/>
    <property type="evidence" value="ECO:0007669"/>
    <property type="project" value="InterPro"/>
</dbReference>
<keyword evidence="5 7" id="KW-1133">Transmembrane helix</keyword>
<feature type="domain" description="Major facilitator superfamily (MFS) profile" evidence="8">
    <location>
        <begin position="8"/>
        <end position="390"/>
    </location>
</feature>
<keyword evidence="3" id="KW-1003">Cell membrane</keyword>
<organism evidence="9 10">
    <name type="scientific">Paenibacillus piri</name>
    <dbReference type="NCBI Taxonomy" id="2547395"/>
    <lineage>
        <taxon>Bacteria</taxon>
        <taxon>Bacillati</taxon>
        <taxon>Bacillota</taxon>
        <taxon>Bacilli</taxon>
        <taxon>Bacillales</taxon>
        <taxon>Paenibacillaceae</taxon>
        <taxon>Paenibacillus</taxon>
    </lineage>
</organism>
<keyword evidence="10" id="KW-1185">Reference proteome</keyword>
<evidence type="ECO:0000259" key="8">
    <source>
        <dbReference type="PROSITE" id="PS50850"/>
    </source>
</evidence>
<dbReference type="OrthoDB" id="65739at2"/>
<reference evidence="9 10" key="1">
    <citation type="submission" date="2019-03" db="EMBL/GenBank/DDBJ databases">
        <title>This is whole genome sequence of Paenibacillus sp MS74 strain.</title>
        <authorList>
            <person name="Trinh H.N."/>
        </authorList>
    </citation>
    <scope>NUCLEOTIDE SEQUENCE [LARGE SCALE GENOMIC DNA]</scope>
    <source>
        <strain evidence="9 10">MS74</strain>
    </source>
</reference>
<keyword evidence="4 7" id="KW-0812">Transmembrane</keyword>
<feature type="transmembrane region" description="Helical" evidence="7">
    <location>
        <begin position="340"/>
        <end position="361"/>
    </location>
</feature>
<evidence type="ECO:0000256" key="4">
    <source>
        <dbReference type="ARBA" id="ARBA00022692"/>
    </source>
</evidence>
<feature type="transmembrane region" description="Helical" evidence="7">
    <location>
        <begin position="46"/>
        <end position="66"/>
    </location>
</feature>
<feature type="transmembrane region" description="Helical" evidence="7">
    <location>
        <begin position="136"/>
        <end position="154"/>
    </location>
</feature>
<name>A0A4R5KM56_9BACL</name>
<feature type="transmembrane region" description="Helical" evidence="7">
    <location>
        <begin position="166"/>
        <end position="185"/>
    </location>
</feature>
<keyword evidence="2" id="KW-0813">Transport</keyword>
<dbReference type="PANTHER" id="PTHR43414">
    <property type="entry name" value="MULTIDRUG RESISTANCE PROTEIN MDTG"/>
    <property type="match status" value="1"/>
</dbReference>
<feature type="transmembrane region" description="Helical" evidence="7">
    <location>
        <begin position="78"/>
        <end position="96"/>
    </location>
</feature>
<feature type="transmembrane region" description="Helical" evidence="7">
    <location>
        <begin position="281"/>
        <end position="303"/>
    </location>
</feature>
<feature type="transmembrane region" description="Helical" evidence="7">
    <location>
        <begin position="309"/>
        <end position="328"/>
    </location>
</feature>
<dbReference type="RefSeq" id="WP_133229857.1">
    <property type="nucleotide sequence ID" value="NZ_SMRT01000007.1"/>
</dbReference>
<dbReference type="InterPro" id="IPR036259">
    <property type="entry name" value="MFS_trans_sf"/>
</dbReference>
<dbReference type="InterPro" id="IPR011701">
    <property type="entry name" value="MFS"/>
</dbReference>
<evidence type="ECO:0000313" key="10">
    <source>
        <dbReference type="Proteomes" id="UP000295636"/>
    </source>
</evidence>
<feature type="transmembrane region" description="Helical" evidence="7">
    <location>
        <begin position="12"/>
        <end position="34"/>
    </location>
</feature>
<feature type="transmembrane region" description="Helical" evidence="7">
    <location>
        <begin position="367"/>
        <end position="385"/>
    </location>
</feature>
<feature type="transmembrane region" description="Helical" evidence="7">
    <location>
        <begin position="102"/>
        <end position="124"/>
    </location>
</feature>
<comment type="subcellular location">
    <subcellularLocation>
        <location evidence="1">Cell membrane</location>
        <topology evidence="1">Multi-pass membrane protein</topology>
    </subcellularLocation>
</comment>
<feature type="transmembrane region" description="Helical" evidence="7">
    <location>
        <begin position="205"/>
        <end position="229"/>
    </location>
</feature>
<proteinExistence type="predicted"/>
<gene>
    <name evidence="9" type="ORF">E1757_16045</name>
</gene>
<comment type="caution">
    <text evidence="9">The sequence shown here is derived from an EMBL/GenBank/DDBJ whole genome shotgun (WGS) entry which is preliminary data.</text>
</comment>